<dbReference type="InterPro" id="IPR001732">
    <property type="entry name" value="UDP-Glc/GDP-Man_DH_N"/>
</dbReference>
<evidence type="ECO:0000313" key="6">
    <source>
        <dbReference type="EMBL" id="XCN72642.1"/>
    </source>
</evidence>
<keyword evidence="2" id="KW-0560">Oxidoreductase</keyword>
<dbReference type="KEGG" id="eaj:Q3M24_20485"/>
<dbReference type="InterPro" id="IPR028359">
    <property type="entry name" value="UDP_ManNAc/GlcNAc_DH"/>
</dbReference>
<feature type="domain" description="UDP-glucose/GDP-mannose dehydrogenase C-terminal" evidence="5">
    <location>
        <begin position="318"/>
        <end position="418"/>
    </location>
</feature>
<dbReference type="SMART" id="SM00984">
    <property type="entry name" value="UDPG_MGDP_dh_C"/>
    <property type="match status" value="1"/>
</dbReference>
<dbReference type="GO" id="GO:0051287">
    <property type="term" value="F:NAD binding"/>
    <property type="evidence" value="ECO:0007669"/>
    <property type="project" value="InterPro"/>
</dbReference>
<proteinExistence type="inferred from homology"/>
<evidence type="ECO:0000256" key="3">
    <source>
        <dbReference type="ARBA" id="ARBA00023027"/>
    </source>
</evidence>
<gene>
    <name evidence="6" type="primary">tviB</name>
    <name evidence="6" type="ORF">Q3M24_20485</name>
</gene>
<dbReference type="PIRSF" id="PIRSF000124">
    <property type="entry name" value="UDPglc_GDPman_dh"/>
    <property type="match status" value="1"/>
</dbReference>
<dbReference type="PANTHER" id="PTHR43491:SF2">
    <property type="entry name" value="UDP-N-ACETYL-D-MANNOSAMINE DEHYDROGENASE"/>
    <property type="match status" value="1"/>
</dbReference>
<dbReference type="NCBIfam" id="TIGR03026">
    <property type="entry name" value="NDP-sugDHase"/>
    <property type="match status" value="1"/>
</dbReference>
<evidence type="ECO:0000259" key="5">
    <source>
        <dbReference type="SMART" id="SM00984"/>
    </source>
</evidence>
<dbReference type="PIRSF" id="PIRSF500136">
    <property type="entry name" value="UDP_ManNAc_DH"/>
    <property type="match status" value="1"/>
</dbReference>
<name>A0AAU8LUR3_9BACT</name>
<keyword evidence="3" id="KW-0520">NAD</keyword>
<dbReference type="InterPro" id="IPR036220">
    <property type="entry name" value="UDP-Glc/GDP-Man_DH_C_sf"/>
</dbReference>
<reference evidence="6" key="1">
    <citation type="journal article" date="2024" name="Syst. Appl. Microbiol.">
        <title>First single-strain enrichments of Electrothrix cable bacteria, description of E. aestuarii sp. nov. and E. rattekaaiensis sp. nov., and proposal of a cable bacteria taxonomy following the rules of the SeqCode.</title>
        <authorList>
            <person name="Plum-Jensen L.E."/>
            <person name="Schramm A."/>
            <person name="Marshall I.P.G."/>
        </authorList>
    </citation>
    <scope>NUCLEOTIDE SEQUENCE</scope>
    <source>
        <strain evidence="6">Rat1</strain>
    </source>
</reference>
<dbReference type="EMBL" id="CP159373">
    <property type="protein sequence ID" value="XCN72642.1"/>
    <property type="molecule type" value="Genomic_DNA"/>
</dbReference>
<sequence length="425" mass="47141">MPDIHSTKLAIIGLGYVGLPLAVEFSKKSPCVGFDLKEERIAELRQGLDVTREVSSEELARAQDLQFTSQIEDLRTCNVFIIAVPTPIDASKQPDLRPLQGASHTVALVLKPGDVVIYESTVYPGATEEVCIPILEEASGLIYNKDFFAGYSPERINPGDHEHRLPTIVKVTSGSTPKIADFVDQLYQTIITAGTFKATSIRVAEAAKVIENTQRDVNIALVNELALIFNRLGINTLDVLEAAGTKWNFLPFRPGLVGGHCIGVDPYYLTHKAQQVGYHPEMILAGRRLNDNMGRYIASEVVKLMLMKRIHVADAKILVLGLTFKENCPDLRNTRVTDIIDELSTYGADVEIYDPWADSQEAQQYYGVTMTETLEENRYDAVVLAVAHQEFSRFDQDELKRITRSCAVIYDVKNVLAKGLADGNL</sequence>
<dbReference type="SUPFAM" id="SSF52413">
    <property type="entry name" value="UDP-glucose/GDP-mannose dehydrogenase C-terminal domain"/>
    <property type="match status" value="1"/>
</dbReference>
<evidence type="ECO:0000256" key="1">
    <source>
        <dbReference type="ARBA" id="ARBA00006601"/>
    </source>
</evidence>
<organism evidence="6">
    <name type="scientific">Candidatus Electrothrix aestuarii</name>
    <dbReference type="NCBI Taxonomy" id="3062594"/>
    <lineage>
        <taxon>Bacteria</taxon>
        <taxon>Pseudomonadati</taxon>
        <taxon>Thermodesulfobacteriota</taxon>
        <taxon>Desulfobulbia</taxon>
        <taxon>Desulfobulbales</taxon>
        <taxon>Desulfobulbaceae</taxon>
        <taxon>Candidatus Electrothrix</taxon>
    </lineage>
</organism>
<dbReference type="Pfam" id="PF03721">
    <property type="entry name" value="UDPG_MGDP_dh_N"/>
    <property type="match status" value="1"/>
</dbReference>
<dbReference type="GO" id="GO:0016628">
    <property type="term" value="F:oxidoreductase activity, acting on the CH-CH group of donors, NAD or NADP as acceptor"/>
    <property type="evidence" value="ECO:0007669"/>
    <property type="project" value="InterPro"/>
</dbReference>
<dbReference type="NCBIfam" id="NF011729">
    <property type="entry name" value="PRK15182.1"/>
    <property type="match status" value="1"/>
</dbReference>
<dbReference type="GO" id="GO:0000271">
    <property type="term" value="P:polysaccharide biosynthetic process"/>
    <property type="evidence" value="ECO:0007669"/>
    <property type="project" value="InterPro"/>
</dbReference>
<dbReference type="InterPro" id="IPR036291">
    <property type="entry name" value="NAD(P)-bd_dom_sf"/>
</dbReference>
<protein>
    <submittedName>
        <fullName evidence="6">Vi polysaccharide biosynthesis UDP-N-acetylglucosamine C-6 dehydrogenase TviB</fullName>
    </submittedName>
</protein>
<dbReference type="InterPro" id="IPR014026">
    <property type="entry name" value="UDP-Glc/GDP-Man_DH_dimer"/>
</dbReference>
<dbReference type="InterPro" id="IPR014027">
    <property type="entry name" value="UDP-Glc/GDP-Man_DH_C"/>
</dbReference>
<accession>A0AAU8LUR3</accession>
<comment type="similarity">
    <text evidence="1 4">Belongs to the UDP-glucose/GDP-mannose dehydrogenase family.</text>
</comment>
<dbReference type="Gene3D" id="3.40.50.720">
    <property type="entry name" value="NAD(P)-binding Rossmann-like Domain"/>
    <property type="match status" value="2"/>
</dbReference>
<dbReference type="GO" id="GO:0016616">
    <property type="term" value="F:oxidoreductase activity, acting on the CH-OH group of donors, NAD or NADP as acceptor"/>
    <property type="evidence" value="ECO:0007669"/>
    <property type="project" value="InterPro"/>
</dbReference>
<reference evidence="6" key="2">
    <citation type="submission" date="2024-06" db="EMBL/GenBank/DDBJ databases">
        <authorList>
            <person name="Plum-Jensen L.E."/>
            <person name="Schramm A."/>
            <person name="Marshall I.P.G."/>
        </authorList>
    </citation>
    <scope>NUCLEOTIDE SEQUENCE</scope>
    <source>
        <strain evidence="6">Rat1</strain>
    </source>
</reference>
<dbReference type="SUPFAM" id="SSF48179">
    <property type="entry name" value="6-phosphogluconate dehydrogenase C-terminal domain-like"/>
    <property type="match status" value="1"/>
</dbReference>
<dbReference type="Pfam" id="PF03720">
    <property type="entry name" value="UDPG_MGDP_dh_C"/>
    <property type="match status" value="1"/>
</dbReference>
<dbReference type="AlphaFoldDB" id="A0AAU8LUR3"/>
<dbReference type="InterPro" id="IPR017476">
    <property type="entry name" value="UDP-Glc/GDP-Man"/>
</dbReference>
<dbReference type="Pfam" id="PF00984">
    <property type="entry name" value="UDPG_MGDP_dh"/>
    <property type="match status" value="1"/>
</dbReference>
<dbReference type="InterPro" id="IPR008927">
    <property type="entry name" value="6-PGluconate_DH-like_C_sf"/>
</dbReference>
<dbReference type="SUPFAM" id="SSF51735">
    <property type="entry name" value="NAD(P)-binding Rossmann-fold domains"/>
    <property type="match status" value="1"/>
</dbReference>
<evidence type="ECO:0000256" key="4">
    <source>
        <dbReference type="PIRNR" id="PIRNR000124"/>
    </source>
</evidence>
<dbReference type="PANTHER" id="PTHR43491">
    <property type="entry name" value="UDP-N-ACETYL-D-MANNOSAMINE DEHYDROGENASE"/>
    <property type="match status" value="1"/>
</dbReference>
<evidence type="ECO:0000256" key="2">
    <source>
        <dbReference type="ARBA" id="ARBA00023002"/>
    </source>
</evidence>